<keyword evidence="4" id="KW-1185">Reference proteome</keyword>
<comment type="caution">
    <text evidence="3">The sequence shown here is derived from an EMBL/GenBank/DDBJ whole genome shotgun (WGS) entry which is preliminary data.</text>
</comment>
<evidence type="ECO:0000256" key="2">
    <source>
        <dbReference type="HAMAP-Rule" id="MF_00460"/>
    </source>
</evidence>
<dbReference type="AlphaFoldDB" id="A0A4R5W5U9"/>
<dbReference type="OrthoDB" id="9796575at2"/>
<dbReference type="PANTHER" id="PTHR37483:SF1">
    <property type="entry name" value="UPF0125 PROTEIN RATB"/>
    <property type="match status" value="1"/>
</dbReference>
<dbReference type="InterPro" id="IPR037021">
    <property type="entry name" value="RnfH_sf"/>
</dbReference>
<proteinExistence type="inferred from homology"/>
<organism evidence="3 4">
    <name type="scientific">Sapientia aquatica</name>
    <dbReference type="NCBI Taxonomy" id="1549640"/>
    <lineage>
        <taxon>Bacteria</taxon>
        <taxon>Pseudomonadati</taxon>
        <taxon>Pseudomonadota</taxon>
        <taxon>Betaproteobacteria</taxon>
        <taxon>Burkholderiales</taxon>
        <taxon>Oxalobacteraceae</taxon>
        <taxon>Sapientia</taxon>
    </lineage>
</organism>
<dbReference type="RefSeq" id="WP_133325255.1">
    <property type="nucleotide sequence ID" value="NZ_SMYL01000001.1"/>
</dbReference>
<dbReference type="Proteomes" id="UP000294829">
    <property type="component" value="Unassembled WGS sequence"/>
</dbReference>
<sequence length="101" mass="11085">MENDSLITVQVCYIDVEHQFLKSVSIASGSNISKAIALSGFAEAFPAIELAKLKVGIYSKIKSLSTVVRPGDRIEIYRPLQVDPMLARRRRAGTRPAKANP</sequence>
<accession>A0A4R5W5U9</accession>
<name>A0A4R5W5U9_9BURK</name>
<dbReference type="NCBIfam" id="NF002490">
    <property type="entry name" value="PRK01777.1"/>
    <property type="match status" value="1"/>
</dbReference>
<reference evidence="3 4" key="1">
    <citation type="submission" date="2019-03" db="EMBL/GenBank/DDBJ databases">
        <title>Sapientia aquatica gen. nov., sp. nov., isolated from a crater lake.</title>
        <authorList>
            <person name="Felfoldi T."/>
            <person name="Szabo A."/>
            <person name="Toth E."/>
            <person name="Schumann P."/>
            <person name="Keki Z."/>
            <person name="Marialigeti K."/>
            <person name="Mathe I."/>
        </authorList>
    </citation>
    <scope>NUCLEOTIDE SEQUENCE [LARGE SCALE GENOMIC DNA]</scope>
    <source>
        <strain evidence="3 4">SA-152</strain>
    </source>
</reference>
<dbReference type="Pfam" id="PF03658">
    <property type="entry name" value="Ub-RnfH"/>
    <property type="match status" value="1"/>
</dbReference>
<dbReference type="SUPFAM" id="SSF54285">
    <property type="entry name" value="MoaD/ThiS"/>
    <property type="match status" value="1"/>
</dbReference>
<dbReference type="InterPro" id="IPR016155">
    <property type="entry name" value="Mopterin_synth/thiamin_S_b"/>
</dbReference>
<dbReference type="InterPro" id="IPR005346">
    <property type="entry name" value="RnfH"/>
</dbReference>
<gene>
    <name evidence="3" type="ORF">E2I14_02990</name>
</gene>
<evidence type="ECO:0000256" key="1">
    <source>
        <dbReference type="ARBA" id="ARBA00010645"/>
    </source>
</evidence>
<dbReference type="Gene3D" id="3.10.20.280">
    <property type="entry name" value="RnfH-like"/>
    <property type="match status" value="1"/>
</dbReference>
<dbReference type="HAMAP" id="MF_00460">
    <property type="entry name" value="UPF0125_RnfH"/>
    <property type="match status" value="1"/>
</dbReference>
<dbReference type="PANTHER" id="PTHR37483">
    <property type="entry name" value="UPF0125 PROTEIN RATB"/>
    <property type="match status" value="1"/>
</dbReference>
<evidence type="ECO:0000313" key="3">
    <source>
        <dbReference type="EMBL" id="TDK68521.1"/>
    </source>
</evidence>
<comment type="similarity">
    <text evidence="1 2">Belongs to the UPF0125 (RnfH) family.</text>
</comment>
<dbReference type="EMBL" id="SMYL01000001">
    <property type="protein sequence ID" value="TDK68521.1"/>
    <property type="molecule type" value="Genomic_DNA"/>
</dbReference>
<evidence type="ECO:0000313" key="4">
    <source>
        <dbReference type="Proteomes" id="UP000294829"/>
    </source>
</evidence>
<protein>
    <recommendedName>
        <fullName evidence="2">UPF0125 protein E2I14_02990</fullName>
    </recommendedName>
</protein>